<evidence type="ECO:0000313" key="4">
    <source>
        <dbReference type="Proteomes" id="UP000037755"/>
    </source>
</evidence>
<feature type="transmembrane region" description="Helical" evidence="2">
    <location>
        <begin position="577"/>
        <end position="595"/>
    </location>
</feature>
<feature type="transmembrane region" description="Helical" evidence="2">
    <location>
        <begin position="601"/>
        <end position="626"/>
    </location>
</feature>
<dbReference type="EMBL" id="LIYD01000005">
    <property type="protein sequence ID" value="KOS07404.1"/>
    <property type="molecule type" value="Genomic_DNA"/>
</dbReference>
<comment type="caution">
    <text evidence="3">The sequence shown here is derived from an EMBL/GenBank/DDBJ whole genome shotgun (WGS) entry which is preliminary data.</text>
</comment>
<evidence type="ECO:0000313" key="3">
    <source>
        <dbReference type="EMBL" id="KOS07404.1"/>
    </source>
</evidence>
<keyword evidence="4" id="KW-1185">Reference proteome</keyword>
<dbReference type="AlphaFoldDB" id="A0A0M8MET7"/>
<dbReference type="RefSeq" id="WP_054409062.1">
    <property type="nucleotide sequence ID" value="NZ_FOYA01000005.1"/>
</dbReference>
<keyword evidence="2" id="KW-1133">Transmembrane helix</keyword>
<dbReference type="OrthoDB" id="975864at2"/>
<protein>
    <submittedName>
        <fullName evidence="3">Uncharacterized protein</fullName>
    </submittedName>
</protein>
<name>A0A0M8MET7_9FLAO</name>
<feature type="coiled-coil region" evidence="1">
    <location>
        <begin position="476"/>
        <end position="563"/>
    </location>
</feature>
<gene>
    <name evidence="3" type="ORF">AM493_16160</name>
</gene>
<dbReference type="PATRIC" id="fig|1202724.3.peg.3357"/>
<keyword evidence="2" id="KW-0812">Transmembrane</keyword>
<evidence type="ECO:0000256" key="1">
    <source>
        <dbReference type="SAM" id="Coils"/>
    </source>
</evidence>
<organism evidence="3 4">
    <name type="scientific">Flavobacterium akiainvivens</name>
    <dbReference type="NCBI Taxonomy" id="1202724"/>
    <lineage>
        <taxon>Bacteria</taxon>
        <taxon>Pseudomonadati</taxon>
        <taxon>Bacteroidota</taxon>
        <taxon>Flavobacteriia</taxon>
        <taxon>Flavobacteriales</taxon>
        <taxon>Flavobacteriaceae</taxon>
        <taxon>Flavobacterium</taxon>
    </lineage>
</organism>
<keyword evidence="2" id="KW-0472">Membrane</keyword>
<proteinExistence type="predicted"/>
<reference evidence="3 4" key="1">
    <citation type="submission" date="2015-08" db="EMBL/GenBank/DDBJ databases">
        <title>Whole genome sequence of Flavobacterium akiainvivens IK-1T, from decaying Wikstroemia oahuensis, an endemic Hawaiian shrub.</title>
        <authorList>
            <person name="Wan X."/>
            <person name="Hou S."/>
            <person name="Saito J."/>
            <person name="Donachie S."/>
        </authorList>
    </citation>
    <scope>NUCLEOTIDE SEQUENCE [LARGE SCALE GENOMIC DNA]</scope>
    <source>
        <strain evidence="3 4">IK-1</strain>
    </source>
</reference>
<dbReference type="Proteomes" id="UP000037755">
    <property type="component" value="Unassembled WGS sequence"/>
</dbReference>
<evidence type="ECO:0000256" key="2">
    <source>
        <dbReference type="SAM" id="Phobius"/>
    </source>
</evidence>
<keyword evidence="1" id="KW-0175">Coiled coil</keyword>
<accession>A0A0M8MET7</accession>
<sequence>MNNNTLTGYCFLASLTENQNDLYNHVYIPICKRALSKFSIHGDYGSAEDIQEIINEDYGIQVPIIIIRKLIRAVESVLSRKLKEKINFQVLANGNNFRISIYAFTELEENYKKGKRNASALQKAFEEYIKQEVIEHTDIAPFSDFLDKNKNRLSAFFATGQHINGDFSDSIFIYHVQFLEYIEMHNHLLYKIAENIYLGSIVAGFLEAGFEMDSKFISNEIYYIDTPIILRALDIQKEEDTKPVLELLDLIKNTGGSVKILSITLDEVYSIIEKAIGSYDNTNPTSTINEACLRLGKNKTWLINLNAKLEEKLKNLDIELVPFSIVYKEKFSKSQDIKDLKESRLRKGTAEHDVFAYLYVRERREGVISTFQKAKEWFLTSNKELVNFNIDKAGSKKVSEVILPDGLTSLLWLKNPHHLANKVKSVGLSELMAITLDEEIASKELIIEFNNNLKQLDGLSTDEYRILLESVAHQSAKNIERLNNSILEDKTEAKKEALIIIEKERKRKRQVQEKIKEVQALENNLVQEKEKLDQKLKDIEVELNEAKKIQESTKTELENLADTVLEIRKHGKKYKKIGLIGLISFVFFILIIIYRHRLDKFFTVISGILTTSGWVWGLGSFAINAYKLSKGK</sequence>